<evidence type="ECO:0000313" key="7">
    <source>
        <dbReference type="Proteomes" id="UP001497472"/>
    </source>
</evidence>
<reference evidence="6 7" key="1">
    <citation type="submission" date="2023-11" db="EMBL/GenBank/DDBJ databases">
        <authorList>
            <person name="Okamura Y."/>
        </authorList>
    </citation>
    <scope>NUCLEOTIDE SEQUENCE [LARGE SCALE GENOMIC DNA]</scope>
</reference>
<dbReference type="PRINTS" id="PR00947">
    <property type="entry name" value="CUTICLE"/>
</dbReference>
<evidence type="ECO:0000256" key="4">
    <source>
        <dbReference type="SAM" id="MobiDB-lite"/>
    </source>
</evidence>
<evidence type="ECO:0000256" key="5">
    <source>
        <dbReference type="SAM" id="SignalP"/>
    </source>
</evidence>
<keyword evidence="1 3" id="KW-0193">Cuticle</keyword>
<protein>
    <submittedName>
        <fullName evidence="6">Uncharacterized protein</fullName>
    </submittedName>
</protein>
<name>A0AAV1JZS1_9NEOP</name>
<gene>
    <name evidence="6" type="ORF">LNINA_LOCUS12588</name>
</gene>
<dbReference type="GO" id="GO:0062129">
    <property type="term" value="C:chitin-based extracellular matrix"/>
    <property type="evidence" value="ECO:0007669"/>
    <property type="project" value="TreeGrafter"/>
</dbReference>
<dbReference type="GO" id="GO:0008010">
    <property type="term" value="F:structural constituent of chitin-based larval cuticle"/>
    <property type="evidence" value="ECO:0007669"/>
    <property type="project" value="TreeGrafter"/>
</dbReference>
<dbReference type="EMBL" id="CAVLEF010000225">
    <property type="protein sequence ID" value="CAK1553617.1"/>
    <property type="molecule type" value="Genomic_DNA"/>
</dbReference>
<sequence length="125" mass="13120">MKLLVVLSLVALVAAAPKPQAPRQAAAANPQEVQILKLETENDGLGSYRYALEQSDGTKKEEQGELKNAGTDDEAISVRGSYSWVGLDGVTYTVTYVADENGFQPTLEQGPGGVLSPALIASLTG</sequence>
<dbReference type="PROSITE" id="PS00233">
    <property type="entry name" value="CHIT_BIND_RR_1"/>
    <property type="match status" value="1"/>
</dbReference>
<dbReference type="PANTHER" id="PTHR10380">
    <property type="entry name" value="CUTICLE PROTEIN"/>
    <property type="match status" value="1"/>
</dbReference>
<feature type="compositionally biased region" description="Basic and acidic residues" evidence="4">
    <location>
        <begin position="56"/>
        <end position="65"/>
    </location>
</feature>
<feature type="region of interest" description="Disordered" evidence="4">
    <location>
        <begin position="53"/>
        <end position="72"/>
    </location>
</feature>
<dbReference type="Proteomes" id="UP001497472">
    <property type="component" value="Unassembled WGS sequence"/>
</dbReference>
<dbReference type="Pfam" id="PF00379">
    <property type="entry name" value="Chitin_bind_4"/>
    <property type="match status" value="1"/>
</dbReference>
<dbReference type="PANTHER" id="PTHR10380:SF173">
    <property type="entry name" value="CUTICULAR PROTEIN 47EF, ISOFORM C-RELATED"/>
    <property type="match status" value="1"/>
</dbReference>
<feature type="signal peptide" evidence="5">
    <location>
        <begin position="1"/>
        <end position="15"/>
    </location>
</feature>
<dbReference type="AlphaFoldDB" id="A0AAV1JZS1"/>
<keyword evidence="7" id="KW-1185">Reference proteome</keyword>
<proteinExistence type="predicted"/>
<accession>A0AAV1JZS1</accession>
<dbReference type="PROSITE" id="PS51155">
    <property type="entry name" value="CHIT_BIND_RR_2"/>
    <property type="match status" value="1"/>
</dbReference>
<evidence type="ECO:0000256" key="1">
    <source>
        <dbReference type="ARBA" id="ARBA00022460"/>
    </source>
</evidence>
<dbReference type="InterPro" id="IPR050468">
    <property type="entry name" value="Cuticle_Struct_Prot"/>
</dbReference>
<evidence type="ECO:0000313" key="6">
    <source>
        <dbReference type="EMBL" id="CAK1553617.1"/>
    </source>
</evidence>
<dbReference type="InterPro" id="IPR000618">
    <property type="entry name" value="Insect_cuticle"/>
</dbReference>
<feature type="chain" id="PRO_5044010263" evidence="5">
    <location>
        <begin position="16"/>
        <end position="125"/>
    </location>
</feature>
<dbReference type="InterPro" id="IPR031311">
    <property type="entry name" value="CHIT_BIND_RR_consensus"/>
</dbReference>
<evidence type="ECO:0000256" key="3">
    <source>
        <dbReference type="PROSITE-ProRule" id="PRU00497"/>
    </source>
</evidence>
<organism evidence="6 7">
    <name type="scientific">Leptosia nina</name>
    <dbReference type="NCBI Taxonomy" id="320188"/>
    <lineage>
        <taxon>Eukaryota</taxon>
        <taxon>Metazoa</taxon>
        <taxon>Ecdysozoa</taxon>
        <taxon>Arthropoda</taxon>
        <taxon>Hexapoda</taxon>
        <taxon>Insecta</taxon>
        <taxon>Pterygota</taxon>
        <taxon>Neoptera</taxon>
        <taxon>Endopterygota</taxon>
        <taxon>Lepidoptera</taxon>
        <taxon>Glossata</taxon>
        <taxon>Ditrysia</taxon>
        <taxon>Papilionoidea</taxon>
        <taxon>Pieridae</taxon>
        <taxon>Pierinae</taxon>
        <taxon>Leptosia</taxon>
    </lineage>
</organism>
<keyword evidence="2 5" id="KW-0732">Signal</keyword>
<evidence type="ECO:0000256" key="2">
    <source>
        <dbReference type="ARBA" id="ARBA00022729"/>
    </source>
</evidence>
<comment type="caution">
    <text evidence="6">The sequence shown here is derived from an EMBL/GenBank/DDBJ whole genome shotgun (WGS) entry which is preliminary data.</text>
</comment>